<gene>
    <name evidence="2" type="ORF">PENARI_c002G08638</name>
</gene>
<evidence type="ECO:0000256" key="1">
    <source>
        <dbReference type="SAM" id="MobiDB-lite"/>
    </source>
</evidence>
<evidence type="ECO:0000313" key="3">
    <source>
        <dbReference type="Proteomes" id="UP000177622"/>
    </source>
</evidence>
<keyword evidence="3" id="KW-1185">Reference proteome</keyword>
<evidence type="ECO:0000313" key="2">
    <source>
        <dbReference type="EMBL" id="OGE57356.1"/>
    </source>
</evidence>
<organism evidence="2 3">
    <name type="scientific">Penicillium arizonense</name>
    <dbReference type="NCBI Taxonomy" id="1835702"/>
    <lineage>
        <taxon>Eukaryota</taxon>
        <taxon>Fungi</taxon>
        <taxon>Dikarya</taxon>
        <taxon>Ascomycota</taxon>
        <taxon>Pezizomycotina</taxon>
        <taxon>Eurotiomycetes</taxon>
        <taxon>Eurotiomycetidae</taxon>
        <taxon>Eurotiales</taxon>
        <taxon>Aspergillaceae</taxon>
        <taxon>Penicillium</taxon>
    </lineage>
</organism>
<accession>A0A1F5LW96</accession>
<reference evidence="2 3" key="1">
    <citation type="journal article" date="2016" name="Sci. Rep.">
        <title>Penicillium arizonense, a new, genome sequenced fungal species, reveals a high chemical diversity in secreted metabolites.</title>
        <authorList>
            <person name="Grijseels S."/>
            <person name="Nielsen J.C."/>
            <person name="Randelovic M."/>
            <person name="Nielsen J."/>
            <person name="Nielsen K.F."/>
            <person name="Workman M."/>
            <person name="Frisvad J.C."/>
        </authorList>
    </citation>
    <scope>NUCLEOTIDE SEQUENCE [LARGE SCALE GENOMIC DNA]</scope>
    <source>
        <strain evidence="2 3">CBS 141311</strain>
    </source>
</reference>
<sequence>MQLFETKPERYERENANEQS</sequence>
<dbReference type="AlphaFoldDB" id="A0A1F5LW96"/>
<dbReference type="EMBL" id="LXJU01000002">
    <property type="protein sequence ID" value="OGE57356.1"/>
    <property type="molecule type" value="Genomic_DNA"/>
</dbReference>
<dbReference type="Proteomes" id="UP000177622">
    <property type="component" value="Unassembled WGS sequence"/>
</dbReference>
<protein>
    <submittedName>
        <fullName evidence="2">Uncharacterized protein</fullName>
    </submittedName>
</protein>
<feature type="region of interest" description="Disordered" evidence="1">
    <location>
        <begin position="1"/>
        <end position="20"/>
    </location>
</feature>
<comment type="caution">
    <text evidence="2">The sequence shown here is derived from an EMBL/GenBank/DDBJ whole genome shotgun (WGS) entry which is preliminary data.</text>
</comment>
<name>A0A1F5LW96_PENAI</name>
<proteinExistence type="predicted"/>